<protein>
    <submittedName>
        <fullName evidence="1">Uncharacterized protein</fullName>
    </submittedName>
</protein>
<reference evidence="1 2" key="1">
    <citation type="journal article" date="2023" name="Sci. Data">
        <title>Genome assembly of the Korean intertidal mud-creeper Batillaria attramentaria.</title>
        <authorList>
            <person name="Patra A.K."/>
            <person name="Ho P.T."/>
            <person name="Jun S."/>
            <person name="Lee S.J."/>
            <person name="Kim Y."/>
            <person name="Won Y.J."/>
        </authorList>
    </citation>
    <scope>NUCLEOTIDE SEQUENCE [LARGE SCALE GENOMIC DNA]</scope>
    <source>
        <strain evidence="1">Wonlab-2016</strain>
    </source>
</reference>
<proteinExistence type="predicted"/>
<dbReference type="EMBL" id="JACVVK020000090">
    <property type="protein sequence ID" value="KAK7493711.1"/>
    <property type="molecule type" value="Genomic_DNA"/>
</dbReference>
<gene>
    <name evidence="1" type="ORF">BaRGS_00015040</name>
</gene>
<accession>A0ABD0L365</accession>
<keyword evidence="2" id="KW-1185">Reference proteome</keyword>
<evidence type="ECO:0000313" key="2">
    <source>
        <dbReference type="Proteomes" id="UP001519460"/>
    </source>
</evidence>
<organism evidence="1 2">
    <name type="scientific">Batillaria attramentaria</name>
    <dbReference type="NCBI Taxonomy" id="370345"/>
    <lineage>
        <taxon>Eukaryota</taxon>
        <taxon>Metazoa</taxon>
        <taxon>Spiralia</taxon>
        <taxon>Lophotrochozoa</taxon>
        <taxon>Mollusca</taxon>
        <taxon>Gastropoda</taxon>
        <taxon>Caenogastropoda</taxon>
        <taxon>Sorbeoconcha</taxon>
        <taxon>Cerithioidea</taxon>
        <taxon>Batillariidae</taxon>
        <taxon>Batillaria</taxon>
    </lineage>
</organism>
<dbReference type="Proteomes" id="UP001519460">
    <property type="component" value="Unassembled WGS sequence"/>
</dbReference>
<name>A0ABD0L365_9CAEN</name>
<evidence type="ECO:0000313" key="1">
    <source>
        <dbReference type="EMBL" id="KAK7493711.1"/>
    </source>
</evidence>
<dbReference type="AlphaFoldDB" id="A0ABD0L365"/>
<comment type="caution">
    <text evidence="1">The sequence shown here is derived from an EMBL/GenBank/DDBJ whole genome shotgun (WGS) entry which is preliminary data.</text>
</comment>
<sequence length="86" mass="9880">MTVLFEVGQKPVYHCVILKALSVLRVLTVTGRHGRLLQPCTLCRLRELPAHLCRKLAPRQLLPVRDGCWETRPFLFASNGVYLSHW</sequence>
<feature type="non-terminal residue" evidence="1">
    <location>
        <position position="86"/>
    </location>
</feature>